<comment type="subcellular location">
    <subcellularLocation>
        <location evidence="1">Membrane</location>
    </subcellularLocation>
</comment>
<evidence type="ECO:0008006" key="9">
    <source>
        <dbReference type="Google" id="ProtNLM"/>
    </source>
</evidence>
<dbReference type="PANTHER" id="PTHR12815:SF42">
    <property type="entry name" value="BACTERIAL SURFACE ANTIGEN (D15) DOMAIN-CONTAINING PROTEIN"/>
    <property type="match status" value="1"/>
</dbReference>
<gene>
    <name evidence="7" type="ORF">BWR60_16410</name>
</gene>
<dbReference type="InterPro" id="IPR000184">
    <property type="entry name" value="Bac_surfAg_D15"/>
</dbReference>
<dbReference type="EMBL" id="NHON01000029">
    <property type="protein sequence ID" value="OWJ66006.1"/>
    <property type="molecule type" value="Genomic_DNA"/>
</dbReference>
<dbReference type="Pfam" id="PF07244">
    <property type="entry name" value="POTRA"/>
    <property type="match status" value="1"/>
</dbReference>
<feature type="domain" description="Bacterial surface antigen (D15)" evidence="5">
    <location>
        <begin position="431"/>
        <end position="732"/>
    </location>
</feature>
<dbReference type="InterPro" id="IPR039910">
    <property type="entry name" value="D15-like"/>
</dbReference>
<evidence type="ECO:0000259" key="5">
    <source>
        <dbReference type="Pfam" id="PF01103"/>
    </source>
</evidence>
<name>A0A211ZLF2_9PROT</name>
<comment type="caution">
    <text evidence="7">The sequence shown here is derived from an EMBL/GenBank/DDBJ whole genome shotgun (WGS) entry which is preliminary data.</text>
</comment>
<keyword evidence="2" id="KW-1134">Transmembrane beta strand</keyword>
<dbReference type="STRING" id="1122125.GCA_000423185_02201"/>
<dbReference type="PANTHER" id="PTHR12815">
    <property type="entry name" value="SORTING AND ASSEMBLY MACHINERY SAMM50 PROTEIN FAMILY MEMBER"/>
    <property type="match status" value="1"/>
</dbReference>
<dbReference type="Proteomes" id="UP000196655">
    <property type="component" value="Unassembled WGS sequence"/>
</dbReference>
<evidence type="ECO:0000259" key="6">
    <source>
        <dbReference type="Pfam" id="PF07244"/>
    </source>
</evidence>
<dbReference type="GO" id="GO:0019867">
    <property type="term" value="C:outer membrane"/>
    <property type="evidence" value="ECO:0007669"/>
    <property type="project" value="InterPro"/>
</dbReference>
<organism evidence="7 8">
    <name type="scientific">Inquilinus limosus</name>
    <dbReference type="NCBI Taxonomy" id="171674"/>
    <lineage>
        <taxon>Bacteria</taxon>
        <taxon>Pseudomonadati</taxon>
        <taxon>Pseudomonadota</taxon>
        <taxon>Alphaproteobacteria</taxon>
        <taxon>Rhodospirillales</taxon>
        <taxon>Rhodospirillaceae</taxon>
        <taxon>Inquilinus</taxon>
    </lineage>
</organism>
<accession>A0A211ZLF2</accession>
<dbReference type="Gene3D" id="3.10.20.310">
    <property type="entry name" value="membrane protein fhac"/>
    <property type="match status" value="1"/>
</dbReference>
<keyword evidence="8" id="KW-1185">Reference proteome</keyword>
<evidence type="ECO:0000313" key="7">
    <source>
        <dbReference type="EMBL" id="OWJ66006.1"/>
    </source>
</evidence>
<dbReference type="InterPro" id="IPR010827">
    <property type="entry name" value="BamA/TamA_POTRA"/>
</dbReference>
<keyword evidence="2" id="KW-0812">Transmembrane</keyword>
<dbReference type="Pfam" id="PF01103">
    <property type="entry name" value="Omp85"/>
    <property type="match status" value="1"/>
</dbReference>
<protein>
    <recommendedName>
        <fullName evidence="9">Bacterial surface antigen (D15) domain-containing protein</fullName>
    </recommendedName>
</protein>
<evidence type="ECO:0000256" key="2">
    <source>
        <dbReference type="ARBA" id="ARBA00022452"/>
    </source>
</evidence>
<feature type="region of interest" description="Disordered" evidence="4">
    <location>
        <begin position="12"/>
        <end position="50"/>
    </location>
</feature>
<sequence>MMAMFRISMVRPSGGRAGSVHAKQRTADGSPYATPQPPLRRNIGRSAPSASRVQQIVDKSREYLRQRNPVSMCSHQCGNRGASGGQHASAAKGDWGLRARLGRIGWLGLLAALVPTAALLAQDEAPATDGDAATEAAPLPDALPYAATLEPIPDENATAALTGASNLLKLQSSPPSGPVGLVRRALADRDRLYGALGALSYYGGQVHITVDGMDLDDAGLIDRLTARQSKDPVKVSIKIDLGPSYKFKTVRLTDMQGSDQLPLVIDRKPLGLDPGKPALSGTILSAEGAMVSQMNDQGYPLAKVPSRDAVVDHADQTMDLTEMLDPGPKAGFGPVTVEGEEDVRESFIQSRVPFVVGQLYSPQQVQDLRKDLADLGVFSSVRVTTADQVDAQGNVPVTIAVQERPARFIGFGAKYETNYGAGVNAYWGHRNLWGGAEQLRIDGEVSGLGYNNATEPNFKFGVSLKVPGFLDRNTTLDAKAEAVREVLDAYTSTRGLVQGIATYKYTKQIDLLAGLSFETGHVENDQGEWDYTFVGIPLGAKIDTTDNLLNPTKGYRAQLSFTPYPSFLGSSVDMIVTKALGSAYLDLSGGDGDIILAGQLGISSIAGPDIADVPPDKRLYAGGGGTVRGYKYQSIGPLDKNDNPTGGLSSIIGSLELRYKITDSIGIVPFFDAGGVYEKSVPDFGSDIQYAAGLGARYYTGIGPIRADVAIPLNKRKSDDSFQLYISIGQAF</sequence>
<dbReference type="Gene3D" id="2.40.160.50">
    <property type="entry name" value="membrane protein fhac: a member of the omp85/tpsb transporter family"/>
    <property type="match status" value="1"/>
</dbReference>
<dbReference type="OrthoDB" id="9769707at2"/>
<feature type="domain" description="POTRA" evidence="6">
    <location>
        <begin position="332"/>
        <end position="404"/>
    </location>
</feature>
<keyword evidence="3" id="KW-0472">Membrane</keyword>
<evidence type="ECO:0000256" key="4">
    <source>
        <dbReference type="SAM" id="MobiDB-lite"/>
    </source>
</evidence>
<evidence type="ECO:0000313" key="8">
    <source>
        <dbReference type="Proteomes" id="UP000196655"/>
    </source>
</evidence>
<evidence type="ECO:0000256" key="3">
    <source>
        <dbReference type="ARBA" id="ARBA00023136"/>
    </source>
</evidence>
<reference evidence="8" key="1">
    <citation type="submission" date="2017-05" db="EMBL/GenBank/DDBJ databases">
        <authorList>
            <person name="Macchi M."/>
            <person name="Festa S."/>
            <person name="Coppotelli B.M."/>
            <person name="Morelli I.S."/>
        </authorList>
    </citation>
    <scope>NUCLEOTIDE SEQUENCE [LARGE SCALE GENOMIC DNA]</scope>
    <source>
        <strain evidence="8">I</strain>
    </source>
</reference>
<proteinExistence type="predicted"/>
<evidence type="ECO:0000256" key="1">
    <source>
        <dbReference type="ARBA" id="ARBA00004370"/>
    </source>
</evidence>
<dbReference type="AlphaFoldDB" id="A0A211ZLF2"/>